<dbReference type="InterPro" id="IPR011008">
    <property type="entry name" value="Dimeric_a/b-barrel"/>
</dbReference>
<comment type="caution">
    <text evidence="12">The sequence shown here is derived from an EMBL/GenBank/DDBJ whole genome shotgun (WGS) entry which is preliminary data.</text>
</comment>
<feature type="chain" id="PRO_5045043991" evidence="9">
    <location>
        <begin position="27"/>
        <end position="368"/>
    </location>
</feature>
<evidence type="ECO:0000313" key="13">
    <source>
        <dbReference type="Proteomes" id="UP001144280"/>
    </source>
</evidence>
<evidence type="ECO:0000256" key="5">
    <source>
        <dbReference type="ARBA" id="ARBA00022729"/>
    </source>
</evidence>
<evidence type="ECO:0000256" key="1">
    <source>
        <dbReference type="ARBA" id="ARBA00001970"/>
    </source>
</evidence>
<dbReference type="InterPro" id="IPR006311">
    <property type="entry name" value="TAT_signal"/>
</dbReference>
<evidence type="ECO:0000259" key="11">
    <source>
        <dbReference type="Pfam" id="PF20628"/>
    </source>
</evidence>
<proteinExistence type="inferred from homology"/>
<dbReference type="Pfam" id="PF20628">
    <property type="entry name" value="Dyp_perox_C"/>
    <property type="match status" value="1"/>
</dbReference>
<evidence type="ECO:0000256" key="9">
    <source>
        <dbReference type="SAM" id="SignalP"/>
    </source>
</evidence>
<keyword evidence="2 12" id="KW-0575">Peroxidase</keyword>
<dbReference type="InterPro" id="IPR048328">
    <property type="entry name" value="Dyp_perox_C"/>
</dbReference>
<dbReference type="NCBIfam" id="TIGR01413">
    <property type="entry name" value="Dyp_perox_fam"/>
    <property type="match status" value="1"/>
</dbReference>
<name>A0ABQ5R206_9ACTN</name>
<evidence type="ECO:0000256" key="6">
    <source>
        <dbReference type="ARBA" id="ARBA00023002"/>
    </source>
</evidence>
<keyword evidence="13" id="KW-1185">Reference proteome</keyword>
<dbReference type="InterPro" id="IPR006314">
    <property type="entry name" value="Dyp_peroxidase"/>
</dbReference>
<keyword evidence="3" id="KW-0349">Heme</keyword>
<keyword evidence="4" id="KW-0479">Metal-binding</keyword>
<dbReference type="Pfam" id="PF04261">
    <property type="entry name" value="Dyp_perox_N"/>
    <property type="match status" value="1"/>
</dbReference>
<evidence type="ECO:0000256" key="7">
    <source>
        <dbReference type="ARBA" id="ARBA00023004"/>
    </source>
</evidence>
<feature type="signal peptide" evidence="9">
    <location>
        <begin position="1"/>
        <end position="26"/>
    </location>
</feature>
<feature type="domain" description="Dyp-type peroxidase C-terminal" evidence="11">
    <location>
        <begin position="173"/>
        <end position="355"/>
    </location>
</feature>
<dbReference type="PANTHER" id="PTHR30521:SF4">
    <property type="entry name" value="DEFERROCHELATASE"/>
    <property type="match status" value="1"/>
</dbReference>
<keyword evidence="5 9" id="KW-0732">Signal</keyword>
<evidence type="ECO:0000313" key="12">
    <source>
        <dbReference type="EMBL" id="GLI00445.1"/>
    </source>
</evidence>
<protein>
    <submittedName>
        <fullName evidence="12">Peroxidase</fullName>
    </submittedName>
</protein>
<reference evidence="12" key="1">
    <citation type="submission" date="2022-12" db="EMBL/GenBank/DDBJ databases">
        <title>New Phytohabitans aurantiacus sp. RD004123 nov., an actinomycete isolated from soil.</title>
        <authorList>
            <person name="Triningsih D.W."/>
            <person name="Harunari E."/>
            <person name="Igarashi Y."/>
        </authorList>
    </citation>
    <scope>NUCLEOTIDE SEQUENCE</scope>
    <source>
        <strain evidence="12">RD004123</strain>
    </source>
</reference>
<sequence length="368" mass="39345">MGVDKRVPRRAVLAGAAAVAAGGAGALVATVTARSSPVAGVAVHQPGIVTPPPDKAVLAAYDVRAADRAGLVALFRRLTDAARGSAAEVTVAVGESLFDGRYGLAEQRPRRLTRMPSFPGDVLDEASCHGDLLIQCCAASTPQPLTDPDLAPRWRIDGFRAENTVTADGRPSTRNLFGFREGAGNPDPGDAAELDRVVWVRPGGDEPQWTAGGTYLVARLIRFATALWDADPVQRQEAIFGRRKSDGAPLGRDREDADFDYADDPAGRLVAVDAHIRLANPRTPQTESSRILRRAYSYRRAPDAAGHPDEGLVFVCFQQDLERGFATVQRRLAGQPLDRYILTTGGGYFFALPGAEPGGYLGRPLLEP</sequence>
<dbReference type="PROSITE" id="PS51318">
    <property type="entry name" value="TAT"/>
    <property type="match status" value="1"/>
</dbReference>
<evidence type="ECO:0000256" key="4">
    <source>
        <dbReference type="ARBA" id="ARBA00022723"/>
    </source>
</evidence>
<comment type="similarity">
    <text evidence="8">Belongs to the DyP-type peroxidase family.</text>
</comment>
<evidence type="ECO:0000256" key="3">
    <source>
        <dbReference type="ARBA" id="ARBA00022617"/>
    </source>
</evidence>
<evidence type="ECO:0000256" key="2">
    <source>
        <dbReference type="ARBA" id="ARBA00022559"/>
    </source>
</evidence>
<dbReference type="RefSeq" id="WP_281900737.1">
    <property type="nucleotide sequence ID" value="NZ_BSDI01000032.1"/>
</dbReference>
<dbReference type="GO" id="GO:0004601">
    <property type="term" value="F:peroxidase activity"/>
    <property type="evidence" value="ECO:0007669"/>
    <property type="project" value="UniProtKB-KW"/>
</dbReference>
<evidence type="ECO:0000259" key="10">
    <source>
        <dbReference type="Pfam" id="PF04261"/>
    </source>
</evidence>
<keyword evidence="7" id="KW-0408">Iron</keyword>
<accession>A0ABQ5R206</accession>
<dbReference type="PROSITE" id="PS51404">
    <property type="entry name" value="DYP_PEROXIDASE"/>
    <property type="match status" value="1"/>
</dbReference>
<keyword evidence="6" id="KW-0560">Oxidoreductase</keyword>
<dbReference type="PANTHER" id="PTHR30521">
    <property type="entry name" value="DEFERROCHELATASE/PEROXIDASE"/>
    <property type="match status" value="1"/>
</dbReference>
<feature type="domain" description="Dyp-type peroxidase N-terminal" evidence="10">
    <location>
        <begin position="89"/>
        <end position="139"/>
    </location>
</feature>
<dbReference type="InterPro" id="IPR048327">
    <property type="entry name" value="Dyp_perox_N"/>
</dbReference>
<dbReference type="SUPFAM" id="SSF54909">
    <property type="entry name" value="Dimeric alpha+beta barrel"/>
    <property type="match status" value="1"/>
</dbReference>
<dbReference type="EMBL" id="BSDI01000032">
    <property type="protein sequence ID" value="GLI00445.1"/>
    <property type="molecule type" value="Genomic_DNA"/>
</dbReference>
<organism evidence="12 13">
    <name type="scientific">Phytohabitans aurantiacus</name>
    <dbReference type="NCBI Taxonomy" id="3016789"/>
    <lineage>
        <taxon>Bacteria</taxon>
        <taxon>Bacillati</taxon>
        <taxon>Actinomycetota</taxon>
        <taxon>Actinomycetes</taxon>
        <taxon>Micromonosporales</taxon>
        <taxon>Micromonosporaceae</taxon>
    </lineage>
</organism>
<evidence type="ECO:0000256" key="8">
    <source>
        <dbReference type="ARBA" id="ARBA00025737"/>
    </source>
</evidence>
<gene>
    <name evidence="12" type="primary">efeB</name>
    <name evidence="12" type="ORF">Pa4123_57210</name>
</gene>
<comment type="cofactor">
    <cofactor evidence="1">
        <name>heme b</name>
        <dbReference type="ChEBI" id="CHEBI:60344"/>
    </cofactor>
</comment>
<dbReference type="Proteomes" id="UP001144280">
    <property type="component" value="Unassembled WGS sequence"/>
</dbReference>